<gene>
    <name evidence="1" type="ORF">LCGC14_3041490</name>
</gene>
<protein>
    <submittedName>
        <fullName evidence="1">Uncharacterized protein</fullName>
    </submittedName>
</protein>
<dbReference type="AlphaFoldDB" id="A0A0F8YXE9"/>
<name>A0A0F8YXE9_9ZZZZ</name>
<reference evidence="1" key="1">
    <citation type="journal article" date="2015" name="Nature">
        <title>Complex archaea that bridge the gap between prokaryotes and eukaryotes.</title>
        <authorList>
            <person name="Spang A."/>
            <person name="Saw J.H."/>
            <person name="Jorgensen S.L."/>
            <person name="Zaremba-Niedzwiedzka K."/>
            <person name="Martijn J."/>
            <person name="Lind A.E."/>
            <person name="van Eijk R."/>
            <person name="Schleper C."/>
            <person name="Guy L."/>
            <person name="Ettema T.J."/>
        </authorList>
    </citation>
    <scope>NUCLEOTIDE SEQUENCE</scope>
</reference>
<accession>A0A0F8YXE9</accession>
<proteinExistence type="predicted"/>
<sequence length="72" mass="7852">MRLYLLTRKDGVGYDEYDSKLIRAGSPKLARLIANEDTGDEGMMWGDAARVTCQQIMANGPAKVIISSFNAG</sequence>
<evidence type="ECO:0000313" key="1">
    <source>
        <dbReference type="EMBL" id="KKK58729.1"/>
    </source>
</evidence>
<organism evidence="1">
    <name type="scientific">marine sediment metagenome</name>
    <dbReference type="NCBI Taxonomy" id="412755"/>
    <lineage>
        <taxon>unclassified sequences</taxon>
        <taxon>metagenomes</taxon>
        <taxon>ecological metagenomes</taxon>
    </lineage>
</organism>
<dbReference type="EMBL" id="LAZR01063828">
    <property type="protein sequence ID" value="KKK58729.1"/>
    <property type="molecule type" value="Genomic_DNA"/>
</dbReference>
<comment type="caution">
    <text evidence="1">The sequence shown here is derived from an EMBL/GenBank/DDBJ whole genome shotgun (WGS) entry which is preliminary data.</text>
</comment>